<dbReference type="AlphaFoldDB" id="A0A7W7REN5"/>
<evidence type="ECO:0000313" key="3">
    <source>
        <dbReference type="Proteomes" id="UP000523007"/>
    </source>
</evidence>
<evidence type="ECO:0000313" key="2">
    <source>
        <dbReference type="EMBL" id="MBB4930561.1"/>
    </source>
</evidence>
<proteinExistence type="predicted"/>
<gene>
    <name evidence="2" type="ORF">F4561_001381</name>
</gene>
<protein>
    <recommendedName>
        <fullName evidence="4">ABC transporter</fullName>
    </recommendedName>
</protein>
<dbReference type="Proteomes" id="UP000523007">
    <property type="component" value="Unassembled WGS sequence"/>
</dbReference>
<name>A0A7W7REN5_9ACTN</name>
<reference evidence="2 3" key="1">
    <citation type="submission" date="2020-08" db="EMBL/GenBank/DDBJ databases">
        <title>Sequencing the genomes of 1000 actinobacteria strains.</title>
        <authorList>
            <person name="Klenk H.-P."/>
        </authorList>
    </citation>
    <scope>NUCLEOTIDE SEQUENCE [LARGE SCALE GENOMIC DNA]</scope>
    <source>
        <strain evidence="2 3">DSM 102030</strain>
    </source>
</reference>
<keyword evidence="3" id="KW-1185">Reference proteome</keyword>
<evidence type="ECO:0000256" key="1">
    <source>
        <dbReference type="SAM" id="MobiDB-lite"/>
    </source>
</evidence>
<sequence length="395" mass="41041">MRPPARNSVVLAAASGALMLAGCGAGEAGESDESTPHGYVEGAEETAEPQWRLVVADAESGALRMLDPATEEITEAGEVPGVREAVTDGRFVYLGTGAEATVFDSGAWTVDHGDHVHYYRTEPDMLGTTGAGDGLRAAGDQAVTALTTDDGSHVLDRNALEEDGEVSEAATVDGAAALSLNERLLVAGTGESGAFQVLARDGEPAESEVTEDCPDPEAQASTRRGAVFGCSDGAVVVTEEDGGDLAAERIPYPDGADPVRSFHHRPTTPVLAGETGDGAVRVLDIAAEAWTPIDTEEPVLAASAAGEDLPVLVLGADGALRSYDPESGEELAGTDLLEAPSGGASEPRIRIDTSRAYVNDPAGRVVHEIDYNDDLRVARTFEFDITPDLMVETGW</sequence>
<dbReference type="RefSeq" id="WP_184575858.1">
    <property type="nucleotide sequence ID" value="NZ_JACHJT010000001.1"/>
</dbReference>
<feature type="compositionally biased region" description="Acidic residues" evidence="1">
    <location>
        <begin position="204"/>
        <end position="215"/>
    </location>
</feature>
<organism evidence="2 3">
    <name type="scientific">Lipingzhangella halophila</name>
    <dbReference type="NCBI Taxonomy" id="1783352"/>
    <lineage>
        <taxon>Bacteria</taxon>
        <taxon>Bacillati</taxon>
        <taxon>Actinomycetota</taxon>
        <taxon>Actinomycetes</taxon>
        <taxon>Streptosporangiales</taxon>
        <taxon>Nocardiopsidaceae</taxon>
        <taxon>Lipingzhangella</taxon>
    </lineage>
</organism>
<dbReference type="EMBL" id="JACHJT010000001">
    <property type="protein sequence ID" value="MBB4930561.1"/>
    <property type="molecule type" value="Genomic_DNA"/>
</dbReference>
<dbReference type="InterPro" id="IPR015943">
    <property type="entry name" value="WD40/YVTN_repeat-like_dom_sf"/>
</dbReference>
<feature type="region of interest" description="Disordered" evidence="1">
    <location>
        <begin position="25"/>
        <end position="46"/>
    </location>
</feature>
<feature type="region of interest" description="Disordered" evidence="1">
    <location>
        <begin position="201"/>
        <end position="221"/>
    </location>
</feature>
<comment type="caution">
    <text evidence="2">The sequence shown here is derived from an EMBL/GenBank/DDBJ whole genome shotgun (WGS) entry which is preliminary data.</text>
</comment>
<dbReference type="PROSITE" id="PS51257">
    <property type="entry name" value="PROKAR_LIPOPROTEIN"/>
    <property type="match status" value="1"/>
</dbReference>
<evidence type="ECO:0008006" key="4">
    <source>
        <dbReference type="Google" id="ProtNLM"/>
    </source>
</evidence>
<accession>A0A7W7REN5</accession>
<dbReference type="SUPFAM" id="SSF50969">
    <property type="entry name" value="YVTN repeat-like/Quinoprotein amine dehydrogenase"/>
    <property type="match status" value="1"/>
</dbReference>
<dbReference type="Gene3D" id="2.130.10.10">
    <property type="entry name" value="YVTN repeat-like/Quinoprotein amine dehydrogenase"/>
    <property type="match status" value="1"/>
</dbReference>
<dbReference type="InterPro" id="IPR011044">
    <property type="entry name" value="Quino_amine_DH_bsu"/>
</dbReference>